<evidence type="ECO:0000313" key="2">
    <source>
        <dbReference type="EMBL" id="TFZ02180.1"/>
    </source>
</evidence>
<protein>
    <submittedName>
        <fullName evidence="2">XRE family transcriptional regulator</fullName>
    </submittedName>
</protein>
<dbReference type="CDD" id="cd00093">
    <property type="entry name" value="HTH_XRE"/>
    <property type="match status" value="1"/>
</dbReference>
<reference evidence="2 3" key="1">
    <citation type="submission" date="2019-03" db="EMBL/GenBank/DDBJ databases">
        <title>Ramlibacter henchirensis DSM 14656, whole genome shotgun sequence.</title>
        <authorList>
            <person name="Zhang X."/>
            <person name="Feng G."/>
            <person name="Zhu H."/>
        </authorList>
    </citation>
    <scope>NUCLEOTIDE SEQUENCE [LARGE SCALE GENOMIC DNA]</scope>
    <source>
        <strain evidence="2 3">DSM 14656</strain>
    </source>
</reference>
<keyword evidence="3" id="KW-1185">Reference proteome</keyword>
<evidence type="ECO:0000259" key="1">
    <source>
        <dbReference type="PROSITE" id="PS50943"/>
    </source>
</evidence>
<proteinExistence type="predicted"/>
<dbReference type="Gene3D" id="1.10.260.40">
    <property type="entry name" value="lambda repressor-like DNA-binding domains"/>
    <property type="match status" value="1"/>
</dbReference>
<comment type="caution">
    <text evidence="2">The sequence shown here is derived from an EMBL/GenBank/DDBJ whole genome shotgun (WGS) entry which is preliminary data.</text>
</comment>
<dbReference type="RefSeq" id="WP_135263711.1">
    <property type="nucleotide sequence ID" value="NZ_SMLM01000002.1"/>
</dbReference>
<dbReference type="AlphaFoldDB" id="A0A4Z0BUW4"/>
<dbReference type="EMBL" id="SMLM01000002">
    <property type="protein sequence ID" value="TFZ02180.1"/>
    <property type="molecule type" value="Genomic_DNA"/>
</dbReference>
<dbReference type="InterPro" id="IPR010982">
    <property type="entry name" value="Lambda_DNA-bd_dom_sf"/>
</dbReference>
<dbReference type="GO" id="GO:0003677">
    <property type="term" value="F:DNA binding"/>
    <property type="evidence" value="ECO:0007669"/>
    <property type="project" value="InterPro"/>
</dbReference>
<dbReference type="OrthoDB" id="5422231at2"/>
<name>A0A4Z0BUW4_9BURK</name>
<dbReference type="PROSITE" id="PS50943">
    <property type="entry name" value="HTH_CROC1"/>
    <property type="match status" value="1"/>
</dbReference>
<accession>A0A4Z0BUW4</accession>
<feature type="domain" description="HTH cro/C1-type" evidence="1">
    <location>
        <begin position="23"/>
        <end position="77"/>
    </location>
</feature>
<gene>
    <name evidence="2" type="ORF">EZ313_12945</name>
</gene>
<dbReference type="SUPFAM" id="SSF47413">
    <property type="entry name" value="lambda repressor-like DNA-binding domains"/>
    <property type="match status" value="1"/>
</dbReference>
<dbReference type="Pfam" id="PF13560">
    <property type="entry name" value="HTH_31"/>
    <property type="match status" value="1"/>
</dbReference>
<evidence type="ECO:0000313" key="3">
    <source>
        <dbReference type="Proteomes" id="UP000298180"/>
    </source>
</evidence>
<dbReference type="Proteomes" id="UP000298180">
    <property type="component" value="Unassembled WGS sequence"/>
</dbReference>
<sequence>MPATAPPLTHDPADQLARLGERLRLHRKRQGISATAAAESAGMSRVTLHRIERGEPSVTMGAWVSIATALGLQLDLRDPGASREAPALPDRIRLADYPQLQKLAWQLQGVEDVSPQEALSIYERNWRHVDGNTLTMKEIALVHALATALGGGRLLV</sequence>
<dbReference type="SMART" id="SM00530">
    <property type="entry name" value="HTH_XRE"/>
    <property type="match status" value="1"/>
</dbReference>
<organism evidence="2 3">
    <name type="scientific">Ramlibacter henchirensis</name>
    <dbReference type="NCBI Taxonomy" id="204072"/>
    <lineage>
        <taxon>Bacteria</taxon>
        <taxon>Pseudomonadati</taxon>
        <taxon>Pseudomonadota</taxon>
        <taxon>Betaproteobacteria</taxon>
        <taxon>Burkholderiales</taxon>
        <taxon>Comamonadaceae</taxon>
        <taxon>Ramlibacter</taxon>
    </lineage>
</organism>
<dbReference type="InterPro" id="IPR001387">
    <property type="entry name" value="Cro/C1-type_HTH"/>
</dbReference>